<protein>
    <recommendedName>
        <fullName evidence="2">Retrovirus-related Pol polyprotein from transposon RE1</fullName>
    </recommendedName>
</protein>
<evidence type="ECO:0008006" key="2">
    <source>
        <dbReference type="Google" id="ProtNLM"/>
    </source>
</evidence>
<dbReference type="EMBL" id="AM450688">
    <property type="protein sequence ID" value="CAN61109.1"/>
    <property type="molecule type" value="Genomic_DNA"/>
</dbReference>
<organism evidence="1">
    <name type="scientific">Vitis vinifera</name>
    <name type="common">Grape</name>
    <dbReference type="NCBI Taxonomy" id="29760"/>
    <lineage>
        <taxon>Eukaryota</taxon>
        <taxon>Viridiplantae</taxon>
        <taxon>Streptophyta</taxon>
        <taxon>Embryophyta</taxon>
        <taxon>Tracheophyta</taxon>
        <taxon>Spermatophyta</taxon>
        <taxon>Magnoliopsida</taxon>
        <taxon>eudicotyledons</taxon>
        <taxon>Gunneridae</taxon>
        <taxon>Pentapetalae</taxon>
        <taxon>rosids</taxon>
        <taxon>Vitales</taxon>
        <taxon>Vitaceae</taxon>
        <taxon>Viteae</taxon>
        <taxon>Vitis</taxon>
    </lineage>
</organism>
<dbReference type="PANTHER" id="PTHR47481:SF43">
    <property type="entry name" value="RETROTRANSPOSON COPIA-LIKE N-TERMINAL DOMAIN-CONTAINING PROTEIN"/>
    <property type="match status" value="1"/>
</dbReference>
<proteinExistence type="predicted"/>
<reference evidence="1" key="1">
    <citation type="journal article" date="2007" name="PLoS ONE">
        <title>The first genome sequence of an elite grapevine cultivar (Pinot noir Vitis vinifera L.): coping with a highly heterozygous genome.</title>
        <authorList>
            <person name="Velasco R."/>
            <person name="Zharkikh A."/>
            <person name="Troggio M."/>
            <person name="Cartwright D.A."/>
            <person name="Cestaro A."/>
            <person name="Pruss D."/>
            <person name="Pindo M."/>
            <person name="FitzGerald L.M."/>
            <person name="Vezzulli S."/>
            <person name="Reid J."/>
            <person name="Malacarne G."/>
            <person name="Iliev D."/>
            <person name="Coppola G."/>
            <person name="Wardell B."/>
            <person name="Micheletti D."/>
            <person name="Macalma T."/>
            <person name="Facci M."/>
            <person name="Mitchell J.T."/>
            <person name="Perazzolli M."/>
            <person name="Eldredge G."/>
            <person name="Gatto P."/>
            <person name="Oyzerski R."/>
            <person name="Moretto M."/>
            <person name="Gutin N."/>
            <person name="Stefanini M."/>
            <person name="Chen Y."/>
            <person name="Segala C."/>
            <person name="Davenport C."/>
            <person name="Dematte L."/>
            <person name="Mraz A."/>
            <person name="Battilana J."/>
            <person name="Stormo K."/>
            <person name="Costa F."/>
            <person name="Tao Q."/>
            <person name="Si-Ammour A."/>
            <person name="Harkins T."/>
            <person name="Lackey A."/>
            <person name="Perbost C."/>
            <person name="Taillon B."/>
            <person name="Stella A."/>
            <person name="Solovyev V."/>
            <person name="Fawcett J.A."/>
            <person name="Sterck L."/>
            <person name="Vandepoele K."/>
            <person name="Grando S.M."/>
            <person name="Toppo S."/>
            <person name="Moser C."/>
            <person name="Lanchbury J."/>
            <person name="Bogden R."/>
            <person name="Skolnick M."/>
            <person name="Sgaramella V."/>
            <person name="Bhatnagar S.K."/>
            <person name="Fontana P."/>
            <person name="Gutin A."/>
            <person name="Van de Peer Y."/>
            <person name="Salamini F."/>
            <person name="Viola R."/>
        </authorList>
    </citation>
    <scope>NUCLEOTIDE SEQUENCE</scope>
</reference>
<sequence length="204" mass="22769">MVPNKVVEAVAMTKVEKDATTSIIKMEMLQLHIELQELKKNDLSISAYLQRAKALADELNAAGHPLAPTEFNAIIYRNIGSDYHAIITALNLHSEPNNNHKKSSNWNGNLPRGPCQIFGYRNHTADRCRRRYSRYNSHNQNAIPHANYSSVGNSQSNCASSQVPIANYTHGGSTMPWYPDTTANYHITPDLANLSIAHDYNGHD</sequence>
<dbReference type="AlphaFoldDB" id="A5B8V8"/>
<accession>A5B8V8</accession>
<evidence type="ECO:0000313" key="1">
    <source>
        <dbReference type="EMBL" id="CAN61109.1"/>
    </source>
</evidence>
<gene>
    <name evidence="1" type="ORF">VITISV_011302</name>
</gene>
<name>A5B8V8_VITVI</name>
<dbReference type="PANTHER" id="PTHR47481">
    <property type="match status" value="1"/>
</dbReference>